<name>A0A437RIA7_9BURK</name>
<reference evidence="2 3" key="1">
    <citation type="submission" date="2019-01" db="EMBL/GenBank/DDBJ databases">
        <authorList>
            <person name="Chen W.-M."/>
        </authorList>
    </citation>
    <scope>NUCLEOTIDE SEQUENCE [LARGE SCALE GENOMIC DNA]</scope>
    <source>
        <strain evidence="2 3">KYPY4</strain>
    </source>
</reference>
<dbReference type="AlphaFoldDB" id="A0A437RIA7"/>
<evidence type="ECO:0000313" key="3">
    <source>
        <dbReference type="Proteomes" id="UP000285575"/>
    </source>
</evidence>
<comment type="caution">
    <text evidence="2">The sequence shown here is derived from an EMBL/GenBank/DDBJ whole genome shotgun (WGS) entry which is preliminary data.</text>
</comment>
<protein>
    <submittedName>
        <fullName evidence="2">Uncharacterized protein</fullName>
    </submittedName>
</protein>
<feature type="region of interest" description="Disordered" evidence="1">
    <location>
        <begin position="142"/>
        <end position="168"/>
    </location>
</feature>
<organism evidence="2 3">
    <name type="scientific">Rubrivivax rivuli</name>
    <dbReference type="NCBI Taxonomy" id="1862385"/>
    <lineage>
        <taxon>Bacteria</taxon>
        <taxon>Pseudomonadati</taxon>
        <taxon>Pseudomonadota</taxon>
        <taxon>Betaproteobacteria</taxon>
        <taxon>Burkholderiales</taxon>
        <taxon>Sphaerotilaceae</taxon>
        <taxon>Rubrivivax</taxon>
    </lineage>
</organism>
<dbReference type="RefSeq" id="WP_128228863.1">
    <property type="nucleotide sequence ID" value="NZ_SACR01000003.1"/>
</dbReference>
<keyword evidence="3" id="KW-1185">Reference proteome</keyword>
<gene>
    <name evidence="2" type="ORF">EOE66_11835</name>
</gene>
<proteinExistence type="predicted"/>
<evidence type="ECO:0000256" key="1">
    <source>
        <dbReference type="SAM" id="MobiDB-lite"/>
    </source>
</evidence>
<accession>A0A437RIA7</accession>
<evidence type="ECO:0000313" key="2">
    <source>
        <dbReference type="EMBL" id="RVU46503.1"/>
    </source>
</evidence>
<dbReference type="EMBL" id="SACR01000003">
    <property type="protein sequence ID" value="RVU46503.1"/>
    <property type="molecule type" value="Genomic_DNA"/>
</dbReference>
<sequence length="168" mass="18910">MPQAHLKIRRAQLHALREPVFEEYLRRLAAHVAGVFPEHEALLATAKGLRFVRHCVQRAQRLGITDQHGIALFTDLCTALGPRWDQDARLDWIGELLAVRELSSAARLLMVYERVRARLPGPPLAPPELEREIDALGLAEPARGRTGLARPEVPQWPAGHWGPRSQRP</sequence>
<dbReference type="Proteomes" id="UP000285575">
    <property type="component" value="Unassembled WGS sequence"/>
</dbReference>